<evidence type="ECO:0000313" key="4">
    <source>
        <dbReference type="EMBL" id="TQQ83589.1"/>
    </source>
</evidence>
<dbReference type="EMBL" id="RKLU01000001">
    <property type="protein sequence ID" value="TQQ83589.1"/>
    <property type="molecule type" value="Genomic_DNA"/>
</dbReference>
<gene>
    <name evidence="4" type="ORF">EGH24_02005</name>
</gene>
<proteinExistence type="predicted"/>
<dbReference type="Gene3D" id="3.40.50.10770">
    <property type="entry name" value="Hypothetical protein VC1899 like domain (Restriction endonuclease-like)"/>
    <property type="match status" value="1"/>
</dbReference>
<comment type="caution">
    <text evidence="4">The sequence shown here is derived from an EMBL/GenBank/DDBJ whole genome shotgun (WGS) entry which is preliminary data.</text>
</comment>
<feature type="compositionally biased region" description="Basic and acidic residues" evidence="1">
    <location>
        <begin position="254"/>
        <end position="266"/>
    </location>
</feature>
<dbReference type="OrthoDB" id="142096at2157"/>
<dbReference type="AlphaFoldDB" id="A0A8J8TDW7"/>
<evidence type="ECO:0000259" key="2">
    <source>
        <dbReference type="Pfam" id="PF19810"/>
    </source>
</evidence>
<dbReference type="RefSeq" id="WP_142978506.1">
    <property type="nucleotide sequence ID" value="NZ_RKLU01000001.1"/>
</dbReference>
<accession>A0A8J8TDW7</accession>
<organism evidence="4 5">
    <name type="scientific">Halonotius terrestris</name>
    <dbReference type="NCBI Taxonomy" id="2487750"/>
    <lineage>
        <taxon>Archaea</taxon>
        <taxon>Methanobacteriati</taxon>
        <taxon>Methanobacteriota</taxon>
        <taxon>Stenosarchaea group</taxon>
        <taxon>Halobacteria</taxon>
        <taxon>Halobacteriales</taxon>
        <taxon>Haloferacaceae</taxon>
        <taxon>Halonotius</taxon>
    </lineage>
</organism>
<dbReference type="Pfam" id="PF19810">
    <property type="entry name" value="HFX_2341_N"/>
    <property type="match status" value="1"/>
</dbReference>
<reference evidence="4" key="1">
    <citation type="submission" date="2019-02" db="EMBL/GenBank/DDBJ databases">
        <title>Halonotius sp. a new haloarchaeum isolated from saline soil.</title>
        <authorList>
            <person name="Duran-Viseras A."/>
            <person name="Sanchez-Porro C."/>
            <person name="Ventosa A."/>
        </authorList>
    </citation>
    <scope>NUCLEOTIDE SEQUENCE</scope>
    <source>
        <strain evidence="4">F15B</strain>
    </source>
</reference>
<evidence type="ECO:0000259" key="3">
    <source>
        <dbReference type="Pfam" id="PF22665"/>
    </source>
</evidence>
<dbReference type="InterPro" id="IPR054162">
    <property type="entry name" value="DUF6293_C"/>
</dbReference>
<dbReference type="Pfam" id="PF22665">
    <property type="entry name" value="WHD_DUF6293"/>
    <property type="match status" value="1"/>
</dbReference>
<sequence>MEVTDRVHVVAHGWEVARVVDPLYKLKADKIVLVLPDNEAFIPDFEYEMIEELEANDRIEVETRTANLYDLDSALQTITQAVKDHEEDEVYINVSTGTQIAAIAGMMAAQTSEATPFYVQITPDDADEDEVWTPDEPIFSTSGEITELPVFELQGPSTEQLQILGFLHGNDGVTKKELIEHAEEEELPFIMNTEAKSDEGRYRVLDSHIINPLTENEYITVEKAGRKKEVSITQRGIDALAAFPLDSETMEAVENRPDGDVREMRSKAFNPDLESMTSRTKGHHAGLDDSSDQD</sequence>
<feature type="region of interest" description="Disordered" evidence="1">
    <location>
        <begin position="254"/>
        <end position="294"/>
    </location>
</feature>
<evidence type="ECO:0000256" key="1">
    <source>
        <dbReference type="SAM" id="MobiDB-lite"/>
    </source>
</evidence>
<name>A0A8J8TDW7_9EURY</name>
<protein>
    <submittedName>
        <fullName evidence="4">Uncharacterized protein</fullName>
    </submittedName>
</protein>
<feature type="domain" description="DUF6293" evidence="3">
    <location>
        <begin position="147"/>
        <end position="243"/>
    </location>
</feature>
<keyword evidence="5" id="KW-1185">Reference proteome</keyword>
<dbReference type="Proteomes" id="UP000705823">
    <property type="component" value="Unassembled WGS sequence"/>
</dbReference>
<feature type="domain" description="HFX-2341-like N-terminal" evidence="2">
    <location>
        <begin position="6"/>
        <end position="120"/>
    </location>
</feature>
<evidence type="ECO:0000313" key="5">
    <source>
        <dbReference type="Proteomes" id="UP000705823"/>
    </source>
</evidence>
<dbReference type="InterPro" id="IPR046260">
    <property type="entry name" value="HFX_2341-like_N"/>
</dbReference>